<reference evidence="2 3" key="1">
    <citation type="submission" date="2015-12" db="EMBL/GenBank/DDBJ databases">
        <title>Genome sequence of Streptomyces sp. G25.</title>
        <authorList>
            <person name="Poehlein A."/>
            <person name="Roettig A."/>
            <person name="Hiessl S."/>
            <person name="Hauschild P."/>
            <person name="Schauer J."/>
            <person name="Madkour M.H."/>
            <person name="Al-Ansari A.M."/>
            <person name="Almakishah N.H."/>
            <person name="Steinbuechel A."/>
            <person name="Daniel R."/>
        </authorList>
    </citation>
    <scope>NUCLEOTIDE SEQUENCE [LARGE SCALE GENOMIC DNA]</scope>
    <source>
        <strain evidence="3">G25(2015)</strain>
    </source>
</reference>
<feature type="domain" description="Aldehyde oxidase/xanthine dehydrogenase first molybdopterin binding" evidence="1">
    <location>
        <begin position="10"/>
        <end position="113"/>
    </location>
</feature>
<keyword evidence="3" id="KW-1185">Reference proteome</keyword>
<dbReference type="PANTHER" id="PTHR47495:SF3">
    <property type="entry name" value="BLR6219 PROTEIN"/>
    <property type="match status" value="1"/>
</dbReference>
<dbReference type="InterPro" id="IPR036291">
    <property type="entry name" value="NAD(P)-bd_dom_sf"/>
</dbReference>
<dbReference type="GO" id="GO:0047121">
    <property type="term" value="F:isoquinoline 1-oxidoreductase activity"/>
    <property type="evidence" value="ECO:0007669"/>
    <property type="project" value="UniProtKB-EC"/>
</dbReference>
<evidence type="ECO:0000259" key="1">
    <source>
        <dbReference type="Pfam" id="PF02738"/>
    </source>
</evidence>
<dbReference type="OrthoDB" id="9767994at2"/>
<name>A0A177HU65_9ACTN</name>
<dbReference type="InterPro" id="IPR008274">
    <property type="entry name" value="AldOxase/xan_DH_MoCoBD1"/>
</dbReference>
<dbReference type="EC" id="1.3.99.16" evidence="2"/>
<dbReference type="AlphaFoldDB" id="A0A177HU65"/>
<dbReference type="Proteomes" id="UP000077381">
    <property type="component" value="Unassembled WGS sequence"/>
</dbReference>
<sequence>MAVPPLLSKTIDAEFTFAFASNSPLEPDNAIGDVRSDRAETWASLKSPIVAQQEIAAALGPSQDALTVHVVPGGGSFGRHLFHDVAAEAAEISQKIGKPVKLSWSRTDSFRTRDAPRMRAALSAWYGRRGDSRHDNSVIGAAEVTVDMMRQVLDTNVFGVVRVTDAFLPLLWVPEDPGV</sequence>
<proteinExistence type="predicted"/>
<dbReference type="PATRIC" id="fig|1716141.3.peg.2120"/>
<evidence type="ECO:0000313" key="2">
    <source>
        <dbReference type="EMBL" id="OAH14512.1"/>
    </source>
</evidence>
<organism evidence="2 3">
    <name type="scientific">Streptomyces jeddahensis</name>
    <dbReference type="NCBI Taxonomy" id="1716141"/>
    <lineage>
        <taxon>Bacteria</taxon>
        <taxon>Bacillati</taxon>
        <taxon>Actinomycetota</taxon>
        <taxon>Actinomycetes</taxon>
        <taxon>Kitasatosporales</taxon>
        <taxon>Streptomycetaceae</taxon>
        <taxon>Streptomyces</taxon>
    </lineage>
</organism>
<keyword evidence="2" id="KW-0560">Oxidoreductase</keyword>
<gene>
    <name evidence="2" type="primary">iorB</name>
    <name evidence="2" type="ORF">STSP_20230</name>
</gene>
<dbReference type="InterPro" id="IPR052516">
    <property type="entry name" value="N-heterocyclic_Hydroxylase"/>
</dbReference>
<dbReference type="SUPFAM" id="SSF56003">
    <property type="entry name" value="Molybdenum cofactor-binding domain"/>
    <property type="match status" value="1"/>
</dbReference>
<evidence type="ECO:0000313" key="3">
    <source>
        <dbReference type="Proteomes" id="UP000077381"/>
    </source>
</evidence>
<dbReference type="InterPro" id="IPR037165">
    <property type="entry name" value="AldOxase/xan_DH_Mopterin-bd_sf"/>
</dbReference>
<dbReference type="Gene3D" id="3.30.365.10">
    <property type="entry name" value="Aldehyde oxidase/xanthine dehydrogenase, molybdopterin binding domain"/>
    <property type="match status" value="2"/>
</dbReference>
<accession>A0A177HU65</accession>
<dbReference type="Pfam" id="PF02738">
    <property type="entry name" value="MoCoBD_1"/>
    <property type="match status" value="1"/>
</dbReference>
<comment type="caution">
    <text evidence="2">The sequence shown here is derived from an EMBL/GenBank/DDBJ whole genome shotgun (WGS) entry which is preliminary data.</text>
</comment>
<dbReference type="PANTHER" id="PTHR47495">
    <property type="entry name" value="ALDEHYDE DEHYDROGENASE"/>
    <property type="match status" value="1"/>
</dbReference>
<dbReference type="STRING" id="1716141.STSP_20230"/>
<protein>
    <submittedName>
        <fullName evidence="2">Isoquinoline 1-oxidoreductase subunit beta</fullName>
        <ecNumber evidence="2">1.3.99.16</ecNumber>
    </submittedName>
</protein>
<dbReference type="EMBL" id="LOHS01000061">
    <property type="protein sequence ID" value="OAH14512.1"/>
    <property type="molecule type" value="Genomic_DNA"/>
</dbReference>
<dbReference type="SUPFAM" id="SSF51735">
    <property type="entry name" value="NAD(P)-binding Rossmann-fold domains"/>
    <property type="match status" value="1"/>
</dbReference>